<dbReference type="PRINTS" id="PR00385">
    <property type="entry name" value="P450"/>
</dbReference>
<evidence type="ECO:0008006" key="6">
    <source>
        <dbReference type="Google" id="ProtNLM"/>
    </source>
</evidence>
<dbReference type="PANTHER" id="PTHR24293">
    <property type="entry name" value="CYTOCHROME P450 FAMILY 46 SUBFAMILY A"/>
    <property type="match status" value="1"/>
</dbReference>
<protein>
    <recommendedName>
        <fullName evidence="6">Cytochrome P450, family 46, subfamily A, polypeptide 1, tandem duplicate 4</fullName>
    </recommendedName>
</protein>
<keyword evidence="5" id="KW-1185">Reference proteome</keyword>
<comment type="similarity">
    <text evidence="1">Belongs to the cytochrome P450 family.</text>
</comment>
<dbReference type="AlphaFoldDB" id="A0A672KAU9"/>
<dbReference type="GO" id="GO:0033781">
    <property type="term" value="F:cholesterol 24-hydroxylase activity"/>
    <property type="evidence" value="ECO:0007669"/>
    <property type="project" value="InterPro"/>
</dbReference>
<name>A0A672KAU9_SINGR</name>
<dbReference type="GO" id="GO:0006707">
    <property type="term" value="P:cholesterol catabolic process"/>
    <property type="evidence" value="ECO:0007669"/>
    <property type="project" value="InterPro"/>
</dbReference>
<feature type="binding site" description="axial binding residue" evidence="3">
    <location>
        <position position="248"/>
    </location>
    <ligand>
        <name>heme</name>
        <dbReference type="ChEBI" id="CHEBI:30413"/>
    </ligand>
    <ligandPart>
        <name>Fe</name>
        <dbReference type="ChEBI" id="CHEBI:18248"/>
    </ligandPart>
</feature>
<dbReference type="InterPro" id="IPR001128">
    <property type="entry name" value="Cyt_P450"/>
</dbReference>
<dbReference type="InterPro" id="IPR039983">
    <property type="entry name" value="CYP46A1"/>
</dbReference>
<dbReference type="OMA" id="PPASTIF"/>
<sequence length="301" mass="34450">HITSCFHPQAAFGADLNLFKQTDTPFQKAIDQCLKGMVFCLRDPFFTLFPKNWKTVQQTKDATELLRKTGEKWIQKRKTAIENGEDVPKDILTQILKTAEEENVNNTKDHEQMLDNCVTFFIAGQETTSNQLSFAIMELGRHPEIYKRAKAEVDEILGTKRDISYEDLGKFTYLSQVLKETLRLYPTDMVINGLKIPGGCAVIFNSYVSQRLEKFFTDPLKFDPEIFNVNAPKPYYCYYPFALGPRTCLGQVFSQMEAKVMLAKLLQRFEFSLVPGQSFDIKDTGSLRPKSGVICYIKHCS</sequence>
<dbReference type="PRINTS" id="PR00463">
    <property type="entry name" value="EP450I"/>
</dbReference>
<dbReference type="PANTHER" id="PTHR24293:SF0">
    <property type="entry name" value="CYP46A1 PROTEIN-RELATED"/>
    <property type="match status" value="1"/>
</dbReference>
<dbReference type="Gene3D" id="1.10.630.10">
    <property type="entry name" value="Cytochrome P450"/>
    <property type="match status" value="1"/>
</dbReference>
<keyword evidence="3" id="KW-0349">Heme</keyword>
<dbReference type="GO" id="GO:0005506">
    <property type="term" value="F:iron ion binding"/>
    <property type="evidence" value="ECO:0007669"/>
    <property type="project" value="InterPro"/>
</dbReference>
<evidence type="ECO:0000313" key="5">
    <source>
        <dbReference type="Proteomes" id="UP000472262"/>
    </source>
</evidence>
<evidence type="ECO:0000256" key="2">
    <source>
        <dbReference type="ARBA" id="ARBA00023004"/>
    </source>
</evidence>
<reference evidence="4" key="1">
    <citation type="submission" date="2025-08" db="UniProtKB">
        <authorList>
            <consortium name="Ensembl"/>
        </authorList>
    </citation>
    <scope>IDENTIFICATION</scope>
</reference>
<dbReference type="SUPFAM" id="SSF48264">
    <property type="entry name" value="Cytochrome P450"/>
    <property type="match status" value="1"/>
</dbReference>
<dbReference type="GO" id="GO:0020037">
    <property type="term" value="F:heme binding"/>
    <property type="evidence" value="ECO:0007669"/>
    <property type="project" value="InterPro"/>
</dbReference>
<dbReference type="InParanoid" id="A0A672KAU9"/>
<organism evidence="4 5">
    <name type="scientific">Sinocyclocheilus grahami</name>
    <name type="common">Dianchi golden-line fish</name>
    <name type="synonym">Barbus grahami</name>
    <dbReference type="NCBI Taxonomy" id="75366"/>
    <lineage>
        <taxon>Eukaryota</taxon>
        <taxon>Metazoa</taxon>
        <taxon>Chordata</taxon>
        <taxon>Craniata</taxon>
        <taxon>Vertebrata</taxon>
        <taxon>Euteleostomi</taxon>
        <taxon>Actinopterygii</taxon>
        <taxon>Neopterygii</taxon>
        <taxon>Teleostei</taxon>
        <taxon>Ostariophysi</taxon>
        <taxon>Cypriniformes</taxon>
        <taxon>Cyprinidae</taxon>
        <taxon>Cyprininae</taxon>
        <taxon>Sinocyclocheilus</taxon>
    </lineage>
</organism>
<comment type="cofactor">
    <cofactor evidence="3">
        <name>heme</name>
        <dbReference type="ChEBI" id="CHEBI:30413"/>
    </cofactor>
</comment>
<dbReference type="Proteomes" id="UP000472262">
    <property type="component" value="Unassembled WGS sequence"/>
</dbReference>
<dbReference type="InterPro" id="IPR036396">
    <property type="entry name" value="Cyt_P450_sf"/>
</dbReference>
<evidence type="ECO:0000313" key="4">
    <source>
        <dbReference type="Ensembl" id="ENSSGRP00000006328.1"/>
    </source>
</evidence>
<keyword evidence="2 3" id="KW-0408">Iron</keyword>
<evidence type="ECO:0000256" key="3">
    <source>
        <dbReference type="PIRSR" id="PIRSR602401-1"/>
    </source>
</evidence>
<keyword evidence="3" id="KW-0479">Metal-binding</keyword>
<accession>A0A672KAU9</accession>
<dbReference type="InterPro" id="IPR002401">
    <property type="entry name" value="Cyt_P450_E_grp-I"/>
</dbReference>
<dbReference type="Pfam" id="PF00067">
    <property type="entry name" value="p450"/>
    <property type="match status" value="1"/>
</dbReference>
<proteinExistence type="inferred from homology"/>
<evidence type="ECO:0000256" key="1">
    <source>
        <dbReference type="ARBA" id="ARBA00010617"/>
    </source>
</evidence>
<dbReference type="Ensembl" id="ENSSGRT00000006871.1">
    <property type="protein sequence ID" value="ENSSGRP00000006328.1"/>
    <property type="gene ID" value="ENSSGRG00000004260.1"/>
</dbReference>
<reference evidence="4" key="2">
    <citation type="submission" date="2025-09" db="UniProtKB">
        <authorList>
            <consortium name="Ensembl"/>
        </authorList>
    </citation>
    <scope>IDENTIFICATION</scope>
</reference>